<dbReference type="EMBL" id="MU394322">
    <property type="protein sequence ID" value="KAI6085746.1"/>
    <property type="molecule type" value="Genomic_DNA"/>
</dbReference>
<gene>
    <name evidence="1" type="ORF">F4821DRAFT_279087</name>
</gene>
<dbReference type="Proteomes" id="UP001497680">
    <property type="component" value="Unassembled WGS sequence"/>
</dbReference>
<keyword evidence="2" id="KW-1185">Reference proteome</keyword>
<organism evidence="1 2">
    <name type="scientific">Hypoxylon rubiginosum</name>
    <dbReference type="NCBI Taxonomy" id="110542"/>
    <lineage>
        <taxon>Eukaryota</taxon>
        <taxon>Fungi</taxon>
        <taxon>Dikarya</taxon>
        <taxon>Ascomycota</taxon>
        <taxon>Pezizomycotina</taxon>
        <taxon>Sordariomycetes</taxon>
        <taxon>Xylariomycetidae</taxon>
        <taxon>Xylariales</taxon>
        <taxon>Hypoxylaceae</taxon>
        <taxon>Hypoxylon</taxon>
    </lineage>
</organism>
<evidence type="ECO:0000313" key="1">
    <source>
        <dbReference type="EMBL" id="KAI6085746.1"/>
    </source>
</evidence>
<reference evidence="1 2" key="1">
    <citation type="journal article" date="2022" name="New Phytol.">
        <title>Ecological generalism drives hyperdiversity of secondary metabolite gene clusters in xylarialean endophytes.</title>
        <authorList>
            <person name="Franco M.E.E."/>
            <person name="Wisecaver J.H."/>
            <person name="Arnold A.E."/>
            <person name="Ju Y.M."/>
            <person name="Slot J.C."/>
            <person name="Ahrendt S."/>
            <person name="Moore L.P."/>
            <person name="Eastman K.E."/>
            <person name="Scott K."/>
            <person name="Konkel Z."/>
            <person name="Mondo S.J."/>
            <person name="Kuo A."/>
            <person name="Hayes R.D."/>
            <person name="Haridas S."/>
            <person name="Andreopoulos B."/>
            <person name="Riley R."/>
            <person name="LaButti K."/>
            <person name="Pangilinan J."/>
            <person name="Lipzen A."/>
            <person name="Amirebrahimi M."/>
            <person name="Yan J."/>
            <person name="Adam C."/>
            <person name="Keymanesh K."/>
            <person name="Ng V."/>
            <person name="Louie K."/>
            <person name="Northen T."/>
            <person name="Drula E."/>
            <person name="Henrissat B."/>
            <person name="Hsieh H.M."/>
            <person name="Youens-Clark K."/>
            <person name="Lutzoni F."/>
            <person name="Miadlikowska J."/>
            <person name="Eastwood D.C."/>
            <person name="Hamelin R.C."/>
            <person name="Grigoriev I.V."/>
            <person name="U'Ren J.M."/>
        </authorList>
    </citation>
    <scope>NUCLEOTIDE SEQUENCE [LARGE SCALE GENOMIC DNA]</scope>
    <source>
        <strain evidence="1 2">ER1909</strain>
    </source>
</reference>
<accession>A0ACC0CZP3</accession>
<name>A0ACC0CZP3_9PEZI</name>
<evidence type="ECO:0000313" key="2">
    <source>
        <dbReference type="Proteomes" id="UP001497680"/>
    </source>
</evidence>
<sequence length="289" mass="31528">MHSFSTAVLALAASATVVLGHGHIRRVVVAGQTYPGFERWANTDQSNDVTWSFTTDNEGPIEAANVNTADIICHQNAKNAPKSVPVAAGSSLQVVRFNTQGGFEHPGPEMHYLASCGDSGCANVEKTSLRFFKIYEKGLVKGGMADDPDWNMQKWATTEVHKNVQPEGEGFIDTYTVHIPADIKPGNYVLRHEVMGLHRAHLGEAEFYPQCVNLEISGSGSQQPNGVNPMEMYHASDPGVALDIWVDLESYKIPGPAVSSVASKRDIESSPTLKTHARDIKHWLSKFMA</sequence>
<keyword evidence="1" id="KW-0503">Monooxygenase</keyword>
<keyword evidence="1" id="KW-0560">Oxidoreductase</keyword>
<protein>
    <submittedName>
        <fullName evidence="1">Lytic polysaccharide monooxygenase</fullName>
    </submittedName>
</protein>
<proteinExistence type="predicted"/>
<comment type="caution">
    <text evidence="1">The sequence shown here is derived from an EMBL/GenBank/DDBJ whole genome shotgun (WGS) entry which is preliminary data.</text>
</comment>